<reference evidence="2" key="1">
    <citation type="journal article" date="2023" name="G3 (Bethesda)">
        <title>A reference genome for the long-term kleptoplast-retaining sea slug Elysia crispata morphotype clarki.</title>
        <authorList>
            <person name="Eastman K.E."/>
            <person name="Pendleton A.L."/>
            <person name="Shaikh M.A."/>
            <person name="Suttiyut T."/>
            <person name="Ogas R."/>
            <person name="Tomko P."/>
            <person name="Gavelis G."/>
            <person name="Widhalm J.R."/>
            <person name="Wisecaver J.H."/>
        </authorList>
    </citation>
    <scope>NUCLEOTIDE SEQUENCE</scope>
    <source>
        <strain evidence="2">ECLA1</strain>
    </source>
</reference>
<dbReference type="EMBL" id="JAWDGP010004092">
    <property type="protein sequence ID" value="KAK3767967.1"/>
    <property type="molecule type" value="Genomic_DNA"/>
</dbReference>
<dbReference type="Proteomes" id="UP001283361">
    <property type="component" value="Unassembled WGS sequence"/>
</dbReference>
<accession>A0AAE0ZGJ5</accession>
<protein>
    <submittedName>
        <fullName evidence="2">Uncharacterized protein</fullName>
    </submittedName>
</protein>
<sequence>MRFFYCSSCLHNLSRKFDTEKLGVAVLTPHEEGRSRAETRGGAREGERREGGGTFHEEGRTKPTNLSINQFSEPWRLPFSSLTNVQQLQYLLWRARAP</sequence>
<proteinExistence type="predicted"/>
<evidence type="ECO:0000313" key="3">
    <source>
        <dbReference type="Proteomes" id="UP001283361"/>
    </source>
</evidence>
<keyword evidence="3" id="KW-1185">Reference proteome</keyword>
<gene>
    <name evidence="2" type="ORF">RRG08_049523</name>
</gene>
<comment type="caution">
    <text evidence="2">The sequence shown here is derived from an EMBL/GenBank/DDBJ whole genome shotgun (WGS) entry which is preliminary data.</text>
</comment>
<name>A0AAE0ZGJ5_9GAST</name>
<evidence type="ECO:0000313" key="2">
    <source>
        <dbReference type="EMBL" id="KAK3767967.1"/>
    </source>
</evidence>
<feature type="region of interest" description="Disordered" evidence="1">
    <location>
        <begin position="30"/>
        <end position="66"/>
    </location>
</feature>
<evidence type="ECO:0000256" key="1">
    <source>
        <dbReference type="SAM" id="MobiDB-lite"/>
    </source>
</evidence>
<organism evidence="2 3">
    <name type="scientific">Elysia crispata</name>
    <name type="common">lettuce slug</name>
    <dbReference type="NCBI Taxonomy" id="231223"/>
    <lineage>
        <taxon>Eukaryota</taxon>
        <taxon>Metazoa</taxon>
        <taxon>Spiralia</taxon>
        <taxon>Lophotrochozoa</taxon>
        <taxon>Mollusca</taxon>
        <taxon>Gastropoda</taxon>
        <taxon>Heterobranchia</taxon>
        <taxon>Euthyneura</taxon>
        <taxon>Panpulmonata</taxon>
        <taxon>Sacoglossa</taxon>
        <taxon>Placobranchoidea</taxon>
        <taxon>Plakobranchidae</taxon>
        <taxon>Elysia</taxon>
    </lineage>
</organism>
<dbReference type="AlphaFoldDB" id="A0AAE0ZGJ5"/>
<feature type="compositionally biased region" description="Basic and acidic residues" evidence="1">
    <location>
        <begin position="30"/>
        <end position="61"/>
    </location>
</feature>